<dbReference type="RefSeq" id="WP_057753446.1">
    <property type="nucleotide sequence ID" value="NZ_JQBP01000001.1"/>
</dbReference>
<dbReference type="InterPro" id="IPR021808">
    <property type="entry name" value="DUF3383"/>
</dbReference>
<evidence type="ECO:0000313" key="2">
    <source>
        <dbReference type="Proteomes" id="UP000051655"/>
    </source>
</evidence>
<comment type="caution">
    <text evidence="1">The sequence shown here is derived from an EMBL/GenBank/DDBJ whole genome shotgun (WGS) entry which is preliminary data.</text>
</comment>
<name>A0A0R2JEB4_9LACO</name>
<dbReference type="EMBL" id="JQBP01000001">
    <property type="protein sequence ID" value="KRN75679.1"/>
    <property type="molecule type" value="Genomic_DNA"/>
</dbReference>
<dbReference type="STRING" id="1616.IV73_GL000173"/>
<dbReference type="Proteomes" id="UP000051655">
    <property type="component" value="Unassembled WGS sequence"/>
</dbReference>
<reference evidence="1 2" key="1">
    <citation type="journal article" date="2015" name="Genome Announc.">
        <title>Expanding the biotechnology potential of lactobacilli through comparative genomics of 213 strains and associated genera.</title>
        <authorList>
            <person name="Sun Z."/>
            <person name="Harris H.M."/>
            <person name="McCann A."/>
            <person name="Guo C."/>
            <person name="Argimon S."/>
            <person name="Zhang W."/>
            <person name="Yang X."/>
            <person name="Jeffery I.B."/>
            <person name="Cooney J.C."/>
            <person name="Kagawa T.F."/>
            <person name="Liu W."/>
            <person name="Song Y."/>
            <person name="Salvetti E."/>
            <person name="Wrobel A."/>
            <person name="Rasinkangas P."/>
            <person name="Parkhill J."/>
            <person name="Rea M.C."/>
            <person name="O'Sullivan O."/>
            <person name="Ritari J."/>
            <person name="Douillard F.P."/>
            <person name="Paul Ross R."/>
            <person name="Yang R."/>
            <person name="Briner A.E."/>
            <person name="Felis G.E."/>
            <person name="de Vos W.M."/>
            <person name="Barrangou R."/>
            <person name="Klaenhammer T.R."/>
            <person name="Caufield P.W."/>
            <person name="Cui Y."/>
            <person name="Zhang H."/>
            <person name="O'Toole P.W."/>
        </authorList>
    </citation>
    <scope>NUCLEOTIDE SEQUENCE [LARGE SCALE GENOMIC DNA]</scope>
    <source>
        <strain evidence="1 2">DSM 20593</strain>
    </source>
</reference>
<proteinExistence type="predicted"/>
<organism evidence="1 2">
    <name type="scientific">Weissella kandleri</name>
    <dbReference type="NCBI Taxonomy" id="1616"/>
    <lineage>
        <taxon>Bacteria</taxon>
        <taxon>Bacillati</taxon>
        <taxon>Bacillota</taxon>
        <taxon>Bacilli</taxon>
        <taxon>Lactobacillales</taxon>
        <taxon>Lactobacillaceae</taxon>
        <taxon>Weissella</taxon>
    </lineage>
</organism>
<dbReference type="PATRIC" id="fig|1616.3.peg.179"/>
<dbReference type="OrthoDB" id="1684431at2"/>
<gene>
    <name evidence="1" type="ORF">IV73_GL000173</name>
</gene>
<dbReference type="AlphaFoldDB" id="A0A0R2JEB4"/>
<protein>
    <recommendedName>
        <fullName evidence="3">DUF3383 family protein</fullName>
    </recommendedName>
</protein>
<sequence>MASDLLDVHVVLDVQTPTVPLNLGNMAIFVVGPADAGTEPGGGSTVSEGETVLDDVVLTSYEEIGDLGIDLGTEADDIAKGFFAQNGHGKKLFIYGVPNSLDASETTKKFDLVCGDDWEFASIIPGIDNDITALSNGIEALGRKFLVLSGSGFEGDSADTIAKLKTLKDAPFIENTRTLMIIGTDKDAKYNIGALVGAIGNKTPGSVTWKFKGLQGSTPLNVSGAVVKQADDTHVNLYVTKAGKAQTSEGLTLSGDYIDALHADDWIRAELETEIQKLLQDNDKITFDATGIGQIEAVVTTVLRTATENGIILIDSETGMGKFTVTALSRDQMSDADVASRKYNGLSFEYIRAGAIHDVTIHGTIDNI</sequence>
<accession>A0A0R2JEB4</accession>
<evidence type="ECO:0008006" key="3">
    <source>
        <dbReference type="Google" id="ProtNLM"/>
    </source>
</evidence>
<keyword evidence="2" id="KW-1185">Reference proteome</keyword>
<dbReference type="Pfam" id="PF11863">
    <property type="entry name" value="DUF3383"/>
    <property type="match status" value="1"/>
</dbReference>
<evidence type="ECO:0000313" key="1">
    <source>
        <dbReference type="EMBL" id="KRN75679.1"/>
    </source>
</evidence>